<feature type="compositionally biased region" description="Acidic residues" evidence="4">
    <location>
        <begin position="8"/>
        <end position="20"/>
    </location>
</feature>
<dbReference type="PANTHER" id="PTHR32268">
    <property type="entry name" value="HOMOSERINE O-ACETYLTRANSFERASE"/>
    <property type="match status" value="1"/>
</dbReference>
<keyword evidence="7" id="KW-1185">Reference proteome</keyword>
<name>K3WDB2_GLOUD</name>
<dbReference type="InterPro" id="IPR000073">
    <property type="entry name" value="AB_hydrolase_1"/>
</dbReference>
<dbReference type="HOGENOM" id="CLU_028760_1_0_1"/>
<evidence type="ECO:0000313" key="7">
    <source>
        <dbReference type="Proteomes" id="UP000019132"/>
    </source>
</evidence>
<dbReference type="VEuPathDB" id="FungiDB:PYU1_G002950"/>
<evidence type="ECO:0000256" key="4">
    <source>
        <dbReference type="SAM" id="MobiDB-lite"/>
    </source>
</evidence>
<protein>
    <recommendedName>
        <fullName evidence="5">AB hydrolase-1 domain-containing protein</fullName>
    </recommendedName>
</protein>
<dbReference type="GO" id="GO:0004414">
    <property type="term" value="F:homoserine O-acetyltransferase activity"/>
    <property type="evidence" value="ECO:0007669"/>
    <property type="project" value="TreeGrafter"/>
</dbReference>
<dbReference type="InterPro" id="IPR029058">
    <property type="entry name" value="AB_hydrolase_fold"/>
</dbReference>
<proteinExistence type="inferred from homology"/>
<dbReference type="EMBL" id="GL376628">
    <property type="status" value="NOT_ANNOTATED_CDS"/>
    <property type="molecule type" value="Genomic_DNA"/>
</dbReference>
<dbReference type="EnsemblProtists" id="PYU1_T002953">
    <property type="protein sequence ID" value="PYU1_T002953"/>
    <property type="gene ID" value="PYU1_G002950"/>
</dbReference>
<dbReference type="NCBIfam" id="TIGR01392">
    <property type="entry name" value="homoserO_Ac_trn"/>
    <property type="match status" value="1"/>
</dbReference>
<dbReference type="AlphaFoldDB" id="K3WDB2"/>
<dbReference type="SUPFAM" id="SSF53474">
    <property type="entry name" value="alpha/beta-Hydrolases"/>
    <property type="match status" value="1"/>
</dbReference>
<dbReference type="STRING" id="431595.K3WDB2"/>
<evidence type="ECO:0000259" key="5">
    <source>
        <dbReference type="Pfam" id="PF00561"/>
    </source>
</evidence>
<feature type="active site" evidence="3">
    <location>
        <position position="356"/>
    </location>
</feature>
<comment type="similarity">
    <text evidence="1">Belongs to the AB hydrolase superfamily. MetX family.</text>
</comment>
<dbReference type="PIRSF" id="PIRSF000443">
    <property type="entry name" value="Homoser_Ac_trans"/>
    <property type="match status" value="1"/>
</dbReference>
<feature type="active site" description="Nucleophile" evidence="3">
    <location>
        <position position="165"/>
    </location>
</feature>
<dbReference type="Pfam" id="PF00561">
    <property type="entry name" value="Abhydrolase_1"/>
    <property type="match status" value="1"/>
</dbReference>
<dbReference type="HAMAP" id="MF_00296">
    <property type="entry name" value="MetX_acyltransf"/>
    <property type="match status" value="1"/>
</dbReference>
<accession>K3WDB2</accession>
<evidence type="ECO:0000256" key="1">
    <source>
        <dbReference type="ARBA" id="ARBA00006886"/>
    </source>
</evidence>
<evidence type="ECO:0000256" key="2">
    <source>
        <dbReference type="ARBA" id="ARBA00022679"/>
    </source>
</evidence>
<dbReference type="eggNOG" id="ENOG502QRIX">
    <property type="taxonomic scope" value="Eukaryota"/>
</dbReference>
<dbReference type="GO" id="GO:0009086">
    <property type="term" value="P:methionine biosynthetic process"/>
    <property type="evidence" value="ECO:0007669"/>
    <property type="project" value="TreeGrafter"/>
</dbReference>
<feature type="region of interest" description="Disordered" evidence="4">
    <location>
        <begin position="1"/>
        <end position="20"/>
    </location>
</feature>
<keyword evidence="2" id="KW-0808">Transferase</keyword>
<reference evidence="6" key="3">
    <citation type="submission" date="2015-02" db="UniProtKB">
        <authorList>
            <consortium name="EnsemblProtists"/>
        </authorList>
    </citation>
    <scope>IDENTIFICATION</scope>
    <source>
        <strain evidence="6">DAOM BR144</strain>
    </source>
</reference>
<dbReference type="NCBIfam" id="NF001209">
    <property type="entry name" value="PRK00175.1"/>
    <property type="match status" value="1"/>
</dbReference>
<evidence type="ECO:0000256" key="3">
    <source>
        <dbReference type="PIRSR" id="PIRSR000443-1"/>
    </source>
</evidence>
<sequence>MSSNIATETEEDEDASASFGSDDEYNACAHAGANSRTFRLRAPLALERGGELHGVEVAYTTYGTLNEARDNVIVLCHALTGDSLVHQYWDSMVTSKWTDEYFIVCSNILGSCYGTTGPASINPATGKLYGASFPAITMRDAVQLQKKLLQEELGVEQVQCVIGGSLGGMTTLEWAFLGEDFVKSFVTIACGSHQSAWQIGMGELQRQAIYMDPLFKNGDYDPAHPPTQGLSLARQMAMMSYRSHGAYQEKFGRELIDHETVSKYDRFVVQSYLEYQGKKFLSRFDVNSYLALLHLMDTHDVGRNRGGVEHALSTLTQPALVVGVETDVLYPICEQRDIASALPRASFESISSIHGHDGFLLEQERISDLTYAFLKDRVNQ</sequence>
<dbReference type="Proteomes" id="UP000019132">
    <property type="component" value="Unassembled WGS sequence"/>
</dbReference>
<reference evidence="7" key="1">
    <citation type="journal article" date="2010" name="Genome Biol.">
        <title>Genome sequence of the necrotrophic plant pathogen Pythium ultimum reveals original pathogenicity mechanisms and effector repertoire.</title>
        <authorList>
            <person name="Levesque C.A."/>
            <person name="Brouwer H."/>
            <person name="Cano L."/>
            <person name="Hamilton J.P."/>
            <person name="Holt C."/>
            <person name="Huitema E."/>
            <person name="Raffaele S."/>
            <person name="Robideau G.P."/>
            <person name="Thines M."/>
            <person name="Win J."/>
            <person name="Zerillo M.M."/>
            <person name="Beakes G.W."/>
            <person name="Boore J.L."/>
            <person name="Busam D."/>
            <person name="Dumas B."/>
            <person name="Ferriera S."/>
            <person name="Fuerstenberg S.I."/>
            <person name="Gachon C.M."/>
            <person name="Gaulin E."/>
            <person name="Govers F."/>
            <person name="Grenville-Briggs L."/>
            <person name="Horner N."/>
            <person name="Hostetler J."/>
            <person name="Jiang R.H."/>
            <person name="Johnson J."/>
            <person name="Krajaejun T."/>
            <person name="Lin H."/>
            <person name="Meijer H.J."/>
            <person name="Moore B."/>
            <person name="Morris P."/>
            <person name="Phuntmart V."/>
            <person name="Puiu D."/>
            <person name="Shetty J."/>
            <person name="Stajich J.E."/>
            <person name="Tripathy S."/>
            <person name="Wawra S."/>
            <person name="van West P."/>
            <person name="Whitty B.R."/>
            <person name="Coutinho P.M."/>
            <person name="Henrissat B."/>
            <person name="Martin F."/>
            <person name="Thomas P.D."/>
            <person name="Tyler B.M."/>
            <person name="De Vries R.P."/>
            <person name="Kamoun S."/>
            <person name="Yandell M."/>
            <person name="Tisserat N."/>
            <person name="Buell C.R."/>
        </authorList>
    </citation>
    <scope>NUCLEOTIDE SEQUENCE</scope>
    <source>
        <strain evidence="7">DAOM:BR144</strain>
    </source>
</reference>
<dbReference type="Gene3D" id="3.40.50.1820">
    <property type="entry name" value="alpha/beta hydrolase"/>
    <property type="match status" value="1"/>
</dbReference>
<feature type="domain" description="AB hydrolase-1" evidence="5">
    <location>
        <begin position="71"/>
        <end position="360"/>
    </location>
</feature>
<dbReference type="InterPro" id="IPR008220">
    <property type="entry name" value="HAT_MetX-like"/>
</dbReference>
<dbReference type="InParanoid" id="K3WDB2"/>
<feature type="active site" evidence="3">
    <location>
        <position position="327"/>
    </location>
</feature>
<dbReference type="FunFam" id="3.40.50.1820:FF:001160">
    <property type="entry name" value="Homoserine O-acetyltransferase"/>
    <property type="match status" value="1"/>
</dbReference>
<reference evidence="7" key="2">
    <citation type="submission" date="2010-04" db="EMBL/GenBank/DDBJ databases">
        <authorList>
            <person name="Buell R."/>
            <person name="Hamilton J."/>
            <person name="Hostetler J."/>
        </authorList>
    </citation>
    <scope>NUCLEOTIDE SEQUENCE [LARGE SCALE GENOMIC DNA]</scope>
    <source>
        <strain evidence="7">DAOM:BR144</strain>
    </source>
</reference>
<dbReference type="OMA" id="LGGCQGT"/>
<dbReference type="PANTHER" id="PTHR32268:SF11">
    <property type="entry name" value="HOMOSERINE O-ACETYLTRANSFERASE"/>
    <property type="match status" value="1"/>
</dbReference>
<dbReference type="GO" id="GO:0009092">
    <property type="term" value="P:homoserine metabolic process"/>
    <property type="evidence" value="ECO:0007669"/>
    <property type="project" value="TreeGrafter"/>
</dbReference>
<organism evidence="6 7">
    <name type="scientific">Globisporangium ultimum (strain ATCC 200006 / CBS 805.95 / DAOM BR144)</name>
    <name type="common">Pythium ultimum</name>
    <dbReference type="NCBI Taxonomy" id="431595"/>
    <lineage>
        <taxon>Eukaryota</taxon>
        <taxon>Sar</taxon>
        <taxon>Stramenopiles</taxon>
        <taxon>Oomycota</taxon>
        <taxon>Peronosporomycetes</taxon>
        <taxon>Pythiales</taxon>
        <taxon>Pythiaceae</taxon>
        <taxon>Globisporangium</taxon>
    </lineage>
</organism>
<evidence type="ECO:0000313" key="6">
    <source>
        <dbReference type="EnsemblProtists" id="PYU1_T002953"/>
    </source>
</evidence>